<dbReference type="GO" id="GO:0007032">
    <property type="term" value="P:endosome organization"/>
    <property type="evidence" value="ECO:0007669"/>
    <property type="project" value="TreeGrafter"/>
</dbReference>
<dbReference type="GO" id="GO:0030897">
    <property type="term" value="C:HOPS complex"/>
    <property type="evidence" value="ECO:0007669"/>
    <property type="project" value="TreeGrafter"/>
</dbReference>
<dbReference type="eggNOG" id="KOG2034">
    <property type="taxonomic scope" value="Eukaryota"/>
</dbReference>
<evidence type="ECO:0000256" key="5">
    <source>
        <dbReference type="ARBA" id="ARBA00023136"/>
    </source>
</evidence>
<dbReference type="PANTHER" id="PTHR23323">
    <property type="entry name" value="VACUOLAR PROTEIN SORTING-ASSOCIATED PROTEIN"/>
    <property type="match status" value="1"/>
</dbReference>
<dbReference type="Pfam" id="PF05131">
    <property type="entry name" value="Pep3_Vps18"/>
    <property type="match status" value="1"/>
</dbReference>
<dbReference type="GO" id="GO:0006886">
    <property type="term" value="P:intracellular protein transport"/>
    <property type="evidence" value="ECO:0007669"/>
    <property type="project" value="UniProtKB-UniRule"/>
</dbReference>
<dbReference type="GO" id="GO:0006904">
    <property type="term" value="P:vesicle docking involved in exocytosis"/>
    <property type="evidence" value="ECO:0007669"/>
    <property type="project" value="TreeGrafter"/>
</dbReference>
<dbReference type="InParanoid" id="A0A0L0HIJ9"/>
<dbReference type="FunCoup" id="A0A0L0HIJ9">
    <property type="interactions" value="556"/>
</dbReference>
<dbReference type="SUPFAM" id="SSF57850">
    <property type="entry name" value="RING/U-box"/>
    <property type="match status" value="1"/>
</dbReference>
<evidence type="ECO:0000256" key="4">
    <source>
        <dbReference type="ARBA" id="ARBA00022833"/>
    </source>
</evidence>
<dbReference type="Pfam" id="PF26148">
    <property type="entry name" value="VPS18_RING_C"/>
    <property type="match status" value="1"/>
</dbReference>
<evidence type="ECO:0000259" key="10">
    <source>
        <dbReference type="Pfam" id="PF05131"/>
    </source>
</evidence>
<dbReference type="VEuPathDB" id="FungiDB:SPPG_03816"/>
<keyword evidence="8" id="KW-0175">Coiled coil</keyword>
<organism evidence="12 13">
    <name type="scientific">Spizellomyces punctatus (strain DAOM BR117)</name>
    <dbReference type="NCBI Taxonomy" id="645134"/>
    <lineage>
        <taxon>Eukaryota</taxon>
        <taxon>Fungi</taxon>
        <taxon>Fungi incertae sedis</taxon>
        <taxon>Chytridiomycota</taxon>
        <taxon>Chytridiomycota incertae sedis</taxon>
        <taxon>Chytridiomycetes</taxon>
        <taxon>Spizellomycetales</taxon>
        <taxon>Spizellomycetaceae</taxon>
        <taxon>Spizellomyces</taxon>
    </lineage>
</organism>
<feature type="region of interest" description="Disordered" evidence="9">
    <location>
        <begin position="1007"/>
        <end position="1030"/>
    </location>
</feature>
<evidence type="ECO:0000313" key="13">
    <source>
        <dbReference type="Proteomes" id="UP000053201"/>
    </source>
</evidence>
<protein>
    <recommendedName>
        <fullName evidence="14">Pep3/Vps18/deep orange domain-containing protein</fullName>
    </recommendedName>
</protein>
<dbReference type="PANTHER" id="PTHR23323:SF26">
    <property type="entry name" value="VACUOLAR PROTEIN SORTING-ASSOCIATED PROTEIN 18 HOMOLOG"/>
    <property type="match status" value="1"/>
</dbReference>
<evidence type="ECO:0000256" key="9">
    <source>
        <dbReference type="SAM" id="MobiDB-lite"/>
    </source>
</evidence>
<keyword evidence="4" id="KW-0862">Zinc</keyword>
<dbReference type="STRING" id="645134.A0A0L0HIJ9"/>
<feature type="repeat" description="CHCR" evidence="7">
    <location>
        <begin position="690"/>
        <end position="846"/>
    </location>
</feature>
<keyword evidence="3" id="KW-0863">Zinc-finger</keyword>
<evidence type="ECO:0000256" key="3">
    <source>
        <dbReference type="ARBA" id="ARBA00022771"/>
    </source>
</evidence>
<keyword evidence="5" id="KW-0472">Membrane</keyword>
<evidence type="ECO:0000256" key="7">
    <source>
        <dbReference type="PROSITE-ProRule" id="PRU01006"/>
    </source>
</evidence>
<dbReference type="GO" id="GO:0030674">
    <property type="term" value="F:protein-macromolecule adaptor activity"/>
    <property type="evidence" value="ECO:0007669"/>
    <property type="project" value="TreeGrafter"/>
</dbReference>
<accession>A0A0L0HIJ9</accession>
<comment type="similarity">
    <text evidence="1">Belongs to the VPS18 family.</text>
</comment>
<reference evidence="12 13" key="1">
    <citation type="submission" date="2009-08" db="EMBL/GenBank/DDBJ databases">
        <title>The Genome Sequence of Spizellomyces punctatus strain DAOM BR117.</title>
        <authorList>
            <consortium name="The Broad Institute Genome Sequencing Platform"/>
            <person name="Russ C."/>
            <person name="Cuomo C."/>
            <person name="Shea T."/>
            <person name="Young S.K."/>
            <person name="Zeng Q."/>
            <person name="Koehrsen M."/>
            <person name="Haas B."/>
            <person name="Borodovsky M."/>
            <person name="Guigo R."/>
            <person name="Alvarado L."/>
            <person name="Berlin A."/>
            <person name="Bochicchio J."/>
            <person name="Borenstein D."/>
            <person name="Chapman S."/>
            <person name="Chen Z."/>
            <person name="Engels R."/>
            <person name="Freedman E."/>
            <person name="Gellesch M."/>
            <person name="Goldberg J."/>
            <person name="Griggs A."/>
            <person name="Gujja S."/>
            <person name="Heiman D."/>
            <person name="Hepburn T."/>
            <person name="Howarth C."/>
            <person name="Jen D."/>
            <person name="Larson L."/>
            <person name="Lewis B."/>
            <person name="Mehta T."/>
            <person name="Park D."/>
            <person name="Pearson M."/>
            <person name="Roberts A."/>
            <person name="Saif S."/>
            <person name="Shenoy N."/>
            <person name="Sisk P."/>
            <person name="Stolte C."/>
            <person name="Sykes S."/>
            <person name="Thomson T."/>
            <person name="Walk T."/>
            <person name="White J."/>
            <person name="Yandava C."/>
            <person name="Burger G."/>
            <person name="Gray M.W."/>
            <person name="Holland P.W.H."/>
            <person name="King N."/>
            <person name="Lang F.B.F."/>
            <person name="Roger A.J."/>
            <person name="Ruiz-Trillo I."/>
            <person name="Lander E."/>
            <person name="Nusbaum C."/>
        </authorList>
    </citation>
    <scope>NUCLEOTIDE SEQUENCE [LARGE SCALE GENOMIC DNA]</scope>
    <source>
        <strain evidence="12 13">DAOM BR117</strain>
    </source>
</reference>
<dbReference type="Proteomes" id="UP000053201">
    <property type="component" value="Unassembled WGS sequence"/>
</dbReference>
<feature type="domain" description="Pep3/Vps18 RING C-terminal" evidence="11">
    <location>
        <begin position="925"/>
        <end position="999"/>
    </location>
</feature>
<dbReference type="GO" id="GO:0005768">
    <property type="term" value="C:endosome"/>
    <property type="evidence" value="ECO:0007669"/>
    <property type="project" value="TreeGrafter"/>
</dbReference>
<dbReference type="OrthoDB" id="1845386at2759"/>
<evidence type="ECO:0000256" key="1">
    <source>
        <dbReference type="ARBA" id="ARBA00010454"/>
    </source>
</evidence>
<proteinExistence type="inferred from homology"/>
<dbReference type="GO" id="GO:0048284">
    <property type="term" value="P:organelle fusion"/>
    <property type="evidence" value="ECO:0007669"/>
    <property type="project" value="TreeGrafter"/>
</dbReference>
<evidence type="ECO:0000256" key="8">
    <source>
        <dbReference type="SAM" id="Coils"/>
    </source>
</evidence>
<sequence>MSLFDQFENDGSINTEEFAALDRRKQLDTRSTPVILEQGYVSARVENHTLPMFSLDRVQFPFPIGNLVSLAVSNNMLVFVMEHKGHGAGRDGVHTQKIYRIDLGKSDAIDEIDATLRQKTDKIRKIFLDPSAKHLLISTEAGDNYYLFEKWKKPRILNKFRGVIIESIGWGKPRNVTGESTGVMLIGSKQGHLFEAELQPTDEFFKREEKYFQQVFTIPEEGMPISSLRYEQFPAVPKKCVVFLATPNRLYQFIGDIGEDDADKSMFSELFKHYDGHTANFQEMPGDLVRTELQFWSQYLKETGFPSVPKTFAWLTGAGLYCGDLVFGNQSVGDSVINNAQLLPYPRPPSRQENESPAEGLYLPGDVPISINITKFHYLLLYESSIKAINILTSEVDYEEQIPLEFGELVFGISVDPLKSTYWIFTNLALYELIITEEDRDIWRIYLNKKSFDAALSYAKNPAQKDQIITAQAEYYYSQQRYILSATYYAQSASLSFEEIVLKFIAKDEREALKHFLFQKLERLRSQDATQITLISTWLVEIFINRLNVLRDKVSDAAATVETLSRNAEATEGLEDANSKKKTLEEEEAIAIDEFKQFLRKYKTRLDRDTTSKIIASHGRTQELLYFLELMGDYEKVVTHWVQERQWQSALDVLARQTSVDLYYKFSPILMEYAPYETVNAWIRQPNLNPRNLIPALLKYEVVRSAGKKGTEGQNQAIRYLQYVTQNLQNTDMTVHNYLLSLYISQAKRHDEEGLLQFLNSQKDHPRYDLQYALRLCSQHGLAQACVHIYSAMNLHEQAVDLALKFNDLELAQINANKPEEDNSLRKKLWLRIARHVIEENRDIKQALAFLLQTSDLLKIEDILPFFPDFVLIDDFKDEICSALEEYNEHIDELKAEMDEATKSAESIRLDIRELRNRYTTIPVAERCKSCRSPLLTRQFYVFPCEHVFHADCLSNQVIKESTPAKSKRIQDLQERITQEIAAKRAALVDDGGSILSSAMLGMRRVKEPGEASPVPSAVETKGNNKARSPDTLKEELDDLIAAECPLCGDVMIKSVDRPFIAQDEGDTIRSWQL</sequence>
<dbReference type="InterPro" id="IPR058919">
    <property type="entry name" value="Pep3/Vps18_RING_C"/>
</dbReference>
<dbReference type="GO" id="GO:0007033">
    <property type="term" value="P:vacuole organization"/>
    <property type="evidence" value="ECO:0007669"/>
    <property type="project" value="TreeGrafter"/>
</dbReference>
<dbReference type="InterPro" id="IPR000547">
    <property type="entry name" value="Clathrin_H-chain/VPS_repeat"/>
</dbReference>
<dbReference type="GeneID" id="27687304"/>
<name>A0A0L0HIJ9_SPIPD</name>
<evidence type="ECO:0000256" key="2">
    <source>
        <dbReference type="ARBA" id="ARBA00022723"/>
    </source>
</evidence>
<keyword evidence="2" id="KW-0479">Metal-binding</keyword>
<evidence type="ECO:0000313" key="12">
    <source>
        <dbReference type="EMBL" id="KND00695.1"/>
    </source>
</evidence>
<dbReference type="GO" id="GO:0008270">
    <property type="term" value="F:zinc ion binding"/>
    <property type="evidence" value="ECO:0007669"/>
    <property type="project" value="UniProtKB-KW"/>
</dbReference>
<evidence type="ECO:0000259" key="11">
    <source>
        <dbReference type="Pfam" id="PF26148"/>
    </source>
</evidence>
<evidence type="ECO:0000256" key="6">
    <source>
        <dbReference type="ARBA" id="ARBA00029433"/>
    </source>
</evidence>
<dbReference type="InterPro" id="IPR007810">
    <property type="entry name" value="Pep3/Vps18_beta-prop"/>
</dbReference>
<dbReference type="PROSITE" id="PS50236">
    <property type="entry name" value="CHCR"/>
    <property type="match status" value="1"/>
</dbReference>
<dbReference type="AlphaFoldDB" id="A0A0L0HIJ9"/>
<comment type="subcellular location">
    <subcellularLocation>
        <location evidence="6">Endomembrane system</location>
        <topology evidence="6">Peripheral membrane protein</topology>
        <orientation evidence="6">Cytoplasmic side</orientation>
    </subcellularLocation>
</comment>
<feature type="domain" description="Pep3/Vps18 beta-propeller" evidence="10">
    <location>
        <begin position="51"/>
        <end position="435"/>
    </location>
</feature>
<evidence type="ECO:0008006" key="14">
    <source>
        <dbReference type="Google" id="ProtNLM"/>
    </source>
</evidence>
<feature type="coiled-coil region" evidence="8">
    <location>
        <begin position="547"/>
        <end position="594"/>
    </location>
</feature>
<gene>
    <name evidence="12" type="ORF">SPPG_03816</name>
</gene>
<dbReference type="EMBL" id="KQ257455">
    <property type="protein sequence ID" value="KND00695.1"/>
    <property type="molecule type" value="Genomic_DNA"/>
</dbReference>
<dbReference type="OMA" id="WIQREKW"/>
<dbReference type="CDD" id="cd16462">
    <property type="entry name" value="RING-H2_Pep3p-like"/>
    <property type="match status" value="1"/>
</dbReference>
<dbReference type="RefSeq" id="XP_016608734.1">
    <property type="nucleotide sequence ID" value="XM_016752064.1"/>
</dbReference>
<feature type="coiled-coil region" evidence="8">
    <location>
        <begin position="877"/>
        <end position="918"/>
    </location>
</feature>
<keyword evidence="13" id="KW-1185">Reference proteome</keyword>